<organism evidence="2 3">
    <name type="scientific">Micromonospora narathiwatensis</name>
    <dbReference type="NCBI Taxonomy" id="299146"/>
    <lineage>
        <taxon>Bacteria</taxon>
        <taxon>Bacillati</taxon>
        <taxon>Actinomycetota</taxon>
        <taxon>Actinomycetes</taxon>
        <taxon>Micromonosporales</taxon>
        <taxon>Micromonosporaceae</taxon>
        <taxon>Micromonospora</taxon>
    </lineage>
</organism>
<evidence type="ECO:0000313" key="3">
    <source>
        <dbReference type="Proteomes" id="UP000198765"/>
    </source>
</evidence>
<dbReference type="OrthoDB" id="8399956at2"/>
<sequence>MDTSARWAEIATELYQNRLRWATETYDRFLADLAPAIRRELPSARPRVTASLYGETQVGKTTLLLTLLGVDPDRMEEIGDTLRAGRPAGMSATPTATRYRAAATDRWTWRVDPEEAQELTEDEMRKRIAEVRDAVERGRWPLDRVVEIGLPISCFRDRDGTAIDVLDLPGVNAVNAQEDRHARLLLDTWVTASDVVILVALVNHLPPLRPAALGIEALRHWPRQLSKFRVVLTYAYSNLDTSEWLDTVPPEERTLPALRSDIRAAFDVANWPKLERSDLSWLYPLEFGKSWSTLVADDAGHPAIELRDEALHQLRQDLAQSVRPINRLRRAFEAKAVAESVRATRSRELDQAVESADLDVRRQKKRRQRLVAILEQVTAELADLAEAEHRVAAVGPVAFTAPPLPDTGSRREPPDITKAERDLNDAFRRHWSAWRQEERRLRDSLPATVLASATGPIRDTVPARIGPIIETRFAAIRDRASAKRAGLFGRMSGRYHRRLTADLVTAYRNASGEIAGVFDRGVWERISAIRREIAETTSGYEVRRRRLETSLTDTEQAIVAATDTGRRRRKRRDRERDALDEHVRVAGEFPARLDARYRERRAELIRAVAAATDPLEAFGASLAVLDCARAYDTIRHGR</sequence>
<dbReference type="InterPro" id="IPR027417">
    <property type="entry name" value="P-loop_NTPase"/>
</dbReference>
<reference evidence="2 3" key="1">
    <citation type="submission" date="2016-06" db="EMBL/GenBank/DDBJ databases">
        <authorList>
            <person name="Kjaerup R.B."/>
            <person name="Dalgaard T.S."/>
            <person name="Juul-Madsen H.R."/>
        </authorList>
    </citation>
    <scope>NUCLEOTIDE SEQUENCE [LARGE SCALE GENOMIC DNA]</scope>
    <source>
        <strain evidence="2 3">DSM 45248</strain>
    </source>
</reference>
<dbReference type="PATRIC" id="fig|299146.4.peg.1166"/>
<evidence type="ECO:0008006" key="4">
    <source>
        <dbReference type="Google" id="ProtNLM"/>
    </source>
</evidence>
<proteinExistence type="predicted"/>
<dbReference type="SUPFAM" id="SSF52540">
    <property type="entry name" value="P-loop containing nucleoside triphosphate hydrolases"/>
    <property type="match status" value="1"/>
</dbReference>
<evidence type="ECO:0000256" key="1">
    <source>
        <dbReference type="SAM" id="Coils"/>
    </source>
</evidence>
<dbReference type="EMBL" id="LT594324">
    <property type="protein sequence ID" value="SBT41053.1"/>
    <property type="molecule type" value="Genomic_DNA"/>
</dbReference>
<dbReference type="AlphaFoldDB" id="A0A1A8ZB69"/>
<evidence type="ECO:0000313" key="2">
    <source>
        <dbReference type="EMBL" id="SBT41053.1"/>
    </source>
</evidence>
<dbReference type="Proteomes" id="UP000198765">
    <property type="component" value="Chromosome I"/>
</dbReference>
<keyword evidence="1" id="KW-0175">Coiled coil</keyword>
<keyword evidence="3" id="KW-1185">Reference proteome</keyword>
<accession>A0A1A8ZB69</accession>
<feature type="coiled-coil region" evidence="1">
    <location>
        <begin position="360"/>
        <end position="387"/>
    </location>
</feature>
<protein>
    <recommendedName>
        <fullName evidence="4">Dynamin family protein</fullName>
    </recommendedName>
</protein>
<dbReference type="RefSeq" id="WP_091192107.1">
    <property type="nucleotide sequence ID" value="NZ_LT594324.1"/>
</dbReference>
<name>A0A1A8ZB69_9ACTN</name>
<dbReference type="Gene3D" id="3.40.50.300">
    <property type="entry name" value="P-loop containing nucleotide triphosphate hydrolases"/>
    <property type="match status" value="1"/>
</dbReference>
<gene>
    <name evidence="2" type="ORF">GA0070621_1128</name>
</gene>